<name>A0A7V8NNG6_9BACT</name>
<gene>
    <name evidence="1" type="ORF">HRJ53_05785</name>
</gene>
<proteinExistence type="predicted"/>
<evidence type="ECO:0000313" key="1">
    <source>
        <dbReference type="EMBL" id="MBA0084486.1"/>
    </source>
</evidence>
<organism evidence="1 2">
    <name type="scientific">Candidatus Acidiferrum panamense</name>
    <dbReference type="NCBI Taxonomy" id="2741543"/>
    <lineage>
        <taxon>Bacteria</taxon>
        <taxon>Pseudomonadati</taxon>
        <taxon>Acidobacteriota</taxon>
        <taxon>Terriglobia</taxon>
        <taxon>Candidatus Acidiferrales</taxon>
        <taxon>Candidatus Acidiferrum</taxon>
    </lineage>
</organism>
<dbReference type="AlphaFoldDB" id="A0A7V8NNG6"/>
<accession>A0A7V8NNG6</accession>
<keyword evidence="2" id="KW-1185">Reference proteome</keyword>
<dbReference type="Proteomes" id="UP000567293">
    <property type="component" value="Unassembled WGS sequence"/>
</dbReference>
<protein>
    <submittedName>
        <fullName evidence="1">Uncharacterized protein</fullName>
    </submittedName>
</protein>
<evidence type="ECO:0000313" key="2">
    <source>
        <dbReference type="Proteomes" id="UP000567293"/>
    </source>
</evidence>
<comment type="caution">
    <text evidence="1">The sequence shown here is derived from an EMBL/GenBank/DDBJ whole genome shotgun (WGS) entry which is preliminary data.</text>
</comment>
<sequence length="45" mass="5230">MPRTFTTIHSRWRLNLNVAQSGVDDRFRMVVPVYLEYDDAFASPG</sequence>
<reference evidence="1" key="1">
    <citation type="submission" date="2020-06" db="EMBL/GenBank/DDBJ databases">
        <title>Legume-microbial interactions unlock mineral nutrients during tropical forest succession.</title>
        <authorList>
            <person name="Epihov D.Z."/>
        </authorList>
    </citation>
    <scope>NUCLEOTIDE SEQUENCE [LARGE SCALE GENOMIC DNA]</scope>
    <source>
        <strain evidence="1">Pan2503</strain>
    </source>
</reference>
<dbReference type="EMBL" id="JACDQQ010000567">
    <property type="protein sequence ID" value="MBA0084486.1"/>
    <property type="molecule type" value="Genomic_DNA"/>
</dbReference>